<evidence type="ECO:0000256" key="2">
    <source>
        <dbReference type="ARBA" id="ARBA00034247"/>
    </source>
</evidence>
<dbReference type="CDD" id="cd01949">
    <property type="entry name" value="GGDEF"/>
    <property type="match status" value="1"/>
</dbReference>
<dbReference type="Pfam" id="PF00990">
    <property type="entry name" value="GGDEF"/>
    <property type="match status" value="1"/>
</dbReference>
<name>A0A7C1AVG7_9BACT</name>
<dbReference type="AlphaFoldDB" id="A0A7C1AVG7"/>
<dbReference type="PROSITE" id="PS50887">
    <property type="entry name" value="GGDEF"/>
    <property type="match status" value="1"/>
</dbReference>
<dbReference type="InterPro" id="IPR043128">
    <property type="entry name" value="Rev_trsase/Diguanyl_cyclase"/>
</dbReference>
<dbReference type="FunFam" id="3.30.70.270:FF:000001">
    <property type="entry name" value="Diguanylate cyclase domain protein"/>
    <property type="match status" value="1"/>
</dbReference>
<dbReference type="EC" id="2.7.7.65" evidence="1"/>
<dbReference type="InterPro" id="IPR029787">
    <property type="entry name" value="Nucleotide_cyclase"/>
</dbReference>
<dbReference type="EMBL" id="DQZW01000085">
    <property type="protein sequence ID" value="HDL89618.1"/>
    <property type="molecule type" value="Genomic_DNA"/>
</dbReference>
<organism evidence="4">
    <name type="scientific">Thermodesulforhabdus norvegica</name>
    <dbReference type="NCBI Taxonomy" id="39841"/>
    <lineage>
        <taxon>Bacteria</taxon>
        <taxon>Pseudomonadati</taxon>
        <taxon>Thermodesulfobacteriota</taxon>
        <taxon>Syntrophobacteria</taxon>
        <taxon>Syntrophobacterales</taxon>
        <taxon>Thermodesulforhabdaceae</taxon>
        <taxon>Thermodesulforhabdus</taxon>
    </lineage>
</organism>
<evidence type="ECO:0000256" key="1">
    <source>
        <dbReference type="ARBA" id="ARBA00012528"/>
    </source>
</evidence>
<comment type="caution">
    <text evidence="4">The sequence shown here is derived from an EMBL/GenBank/DDBJ whole genome shotgun (WGS) entry which is preliminary data.</text>
</comment>
<accession>A0A7C1AVG7</accession>
<dbReference type="PANTHER" id="PTHR45138:SF9">
    <property type="entry name" value="DIGUANYLATE CYCLASE DGCM-RELATED"/>
    <property type="match status" value="1"/>
</dbReference>
<dbReference type="GO" id="GO:0005886">
    <property type="term" value="C:plasma membrane"/>
    <property type="evidence" value="ECO:0007669"/>
    <property type="project" value="TreeGrafter"/>
</dbReference>
<dbReference type="GO" id="GO:0043709">
    <property type="term" value="P:cell adhesion involved in single-species biofilm formation"/>
    <property type="evidence" value="ECO:0007669"/>
    <property type="project" value="TreeGrafter"/>
</dbReference>
<dbReference type="PANTHER" id="PTHR45138">
    <property type="entry name" value="REGULATORY COMPONENTS OF SENSORY TRANSDUCTION SYSTEM"/>
    <property type="match status" value="1"/>
</dbReference>
<gene>
    <name evidence="4" type="ORF">ENG14_01795</name>
</gene>
<dbReference type="GO" id="GO:1902201">
    <property type="term" value="P:negative regulation of bacterial-type flagellum-dependent cell motility"/>
    <property type="evidence" value="ECO:0007669"/>
    <property type="project" value="TreeGrafter"/>
</dbReference>
<dbReference type="SMART" id="SM00267">
    <property type="entry name" value="GGDEF"/>
    <property type="match status" value="1"/>
</dbReference>
<dbReference type="InterPro" id="IPR050469">
    <property type="entry name" value="Diguanylate_Cyclase"/>
</dbReference>
<feature type="domain" description="GGDEF" evidence="3">
    <location>
        <begin position="204"/>
        <end position="338"/>
    </location>
</feature>
<dbReference type="Proteomes" id="UP000886355">
    <property type="component" value="Unassembled WGS sequence"/>
</dbReference>
<protein>
    <recommendedName>
        <fullName evidence="1">diguanylate cyclase</fullName>
        <ecNumber evidence="1">2.7.7.65</ecNumber>
    </recommendedName>
</protein>
<comment type="catalytic activity">
    <reaction evidence="2">
        <text>2 GTP = 3',3'-c-di-GMP + 2 diphosphate</text>
        <dbReference type="Rhea" id="RHEA:24898"/>
        <dbReference type="ChEBI" id="CHEBI:33019"/>
        <dbReference type="ChEBI" id="CHEBI:37565"/>
        <dbReference type="ChEBI" id="CHEBI:58805"/>
        <dbReference type="EC" id="2.7.7.65"/>
    </reaction>
</comment>
<proteinExistence type="predicted"/>
<reference evidence="4" key="1">
    <citation type="journal article" date="2020" name="mSystems">
        <title>Genome- and Community-Level Interaction Insights into Carbon Utilization and Element Cycling Functions of Hydrothermarchaeota in Hydrothermal Sediment.</title>
        <authorList>
            <person name="Zhou Z."/>
            <person name="Liu Y."/>
            <person name="Xu W."/>
            <person name="Pan J."/>
            <person name="Luo Z.H."/>
            <person name="Li M."/>
        </authorList>
    </citation>
    <scope>NUCLEOTIDE SEQUENCE [LARGE SCALE GENOMIC DNA]</scope>
    <source>
        <strain evidence="4">HyVt-19</strain>
    </source>
</reference>
<evidence type="ECO:0000259" key="3">
    <source>
        <dbReference type="PROSITE" id="PS50887"/>
    </source>
</evidence>
<dbReference type="GO" id="GO:0052621">
    <property type="term" value="F:diguanylate cyclase activity"/>
    <property type="evidence" value="ECO:0007669"/>
    <property type="project" value="UniProtKB-EC"/>
</dbReference>
<dbReference type="Gene3D" id="3.30.70.270">
    <property type="match status" value="1"/>
</dbReference>
<dbReference type="InterPro" id="IPR000160">
    <property type="entry name" value="GGDEF_dom"/>
</dbReference>
<evidence type="ECO:0000313" key="4">
    <source>
        <dbReference type="EMBL" id="HDL89618.1"/>
    </source>
</evidence>
<dbReference type="SUPFAM" id="SSF55073">
    <property type="entry name" value="Nucleotide cyclase"/>
    <property type="match status" value="1"/>
</dbReference>
<sequence length="373" mass="42058">MEEKNVIFETINQLNLTLMATNAEEEIFRGFQIFAPRIFQEADGTLMRLLEDVRTLKPVAMWGESLDECQFVNAQECWALRTGKVVQCGFQSECLCSYLKKLVGQGYFGVCSPVIAGSKHFGVLTVRFRHFQGALNSSYRRQEKFLSSVVSIVSLMVGSTLSNVSLRDQLKDMSIRDSLTGLFNRRFMQETINREWHRATRENRPLSVIMFDIDRFKQFNDHYGHVAGDSLLQYLGTFLKKSIRASDIPFRYGGEEFLIILPGADVDVAAIRADSLRRSFSRTLIPIEGGYIEGITFSAGVAAYPHGGKSPDEVIKLADGALYEAKKQGRNRVVKAVSRKGRIVFEVVSDTGVQEETHDTVNNERSQVVNKIQ</sequence>
<dbReference type="NCBIfam" id="TIGR00254">
    <property type="entry name" value="GGDEF"/>
    <property type="match status" value="1"/>
</dbReference>